<feature type="compositionally biased region" description="Acidic residues" evidence="12">
    <location>
        <begin position="311"/>
        <end position="321"/>
    </location>
</feature>
<accession>A0A9K3CVU5</accession>
<feature type="transmembrane region" description="Helical" evidence="13">
    <location>
        <begin position="122"/>
        <end position="141"/>
    </location>
</feature>
<feature type="compositionally biased region" description="Low complexity" evidence="12">
    <location>
        <begin position="262"/>
        <end position="277"/>
    </location>
</feature>
<evidence type="ECO:0000256" key="5">
    <source>
        <dbReference type="ARBA" id="ARBA00022723"/>
    </source>
</evidence>
<evidence type="ECO:0000256" key="2">
    <source>
        <dbReference type="ARBA" id="ARBA00004141"/>
    </source>
</evidence>
<dbReference type="Proteomes" id="UP000265618">
    <property type="component" value="Unassembled WGS sequence"/>
</dbReference>
<feature type="region of interest" description="Disordered" evidence="12">
    <location>
        <begin position="262"/>
        <end position="388"/>
    </location>
</feature>
<dbReference type="GO" id="GO:0005524">
    <property type="term" value="F:ATP binding"/>
    <property type="evidence" value="ECO:0007669"/>
    <property type="project" value="UniProtKB-KW"/>
</dbReference>
<dbReference type="Pfam" id="PF00211">
    <property type="entry name" value="Guanylate_cyc"/>
    <property type="match status" value="1"/>
</dbReference>
<evidence type="ECO:0000256" key="11">
    <source>
        <dbReference type="ARBA" id="ARBA00023239"/>
    </source>
</evidence>
<evidence type="ECO:0000313" key="15">
    <source>
        <dbReference type="EMBL" id="GIQ84258.1"/>
    </source>
</evidence>
<reference evidence="15 16" key="1">
    <citation type="journal article" date="2018" name="PLoS ONE">
        <title>The draft genome of Kipferlia bialata reveals reductive genome evolution in fornicate parasites.</title>
        <authorList>
            <person name="Tanifuji G."/>
            <person name="Takabayashi S."/>
            <person name="Kume K."/>
            <person name="Takagi M."/>
            <person name="Nakayama T."/>
            <person name="Kamikawa R."/>
            <person name="Inagaki Y."/>
            <person name="Hashimoto T."/>
        </authorList>
    </citation>
    <scope>NUCLEOTIDE SEQUENCE [LARGE SCALE GENOMIC DNA]</scope>
    <source>
        <strain evidence="15">NY0173</strain>
    </source>
</reference>
<evidence type="ECO:0000256" key="7">
    <source>
        <dbReference type="ARBA" id="ARBA00022840"/>
    </source>
</evidence>
<keyword evidence="9 13" id="KW-1133">Transmembrane helix</keyword>
<feature type="transmembrane region" description="Helical" evidence="13">
    <location>
        <begin position="93"/>
        <end position="110"/>
    </location>
</feature>
<keyword evidence="11" id="KW-0456">Lyase</keyword>
<evidence type="ECO:0000256" key="8">
    <source>
        <dbReference type="ARBA" id="ARBA00022842"/>
    </source>
</evidence>
<feature type="compositionally biased region" description="Basic and acidic residues" evidence="12">
    <location>
        <begin position="336"/>
        <end position="345"/>
    </location>
</feature>
<dbReference type="EMBL" id="BDIP01001370">
    <property type="protein sequence ID" value="GIQ84258.1"/>
    <property type="molecule type" value="Genomic_DNA"/>
</dbReference>
<feature type="transmembrane region" description="Helical" evidence="13">
    <location>
        <begin position="147"/>
        <end position="167"/>
    </location>
</feature>
<feature type="compositionally biased region" description="Basic and acidic residues" evidence="12">
    <location>
        <begin position="28"/>
        <end position="37"/>
    </location>
</feature>
<keyword evidence="8" id="KW-0460">Magnesium</keyword>
<protein>
    <recommendedName>
        <fullName evidence="3">adenylate cyclase</fullName>
        <ecNumber evidence="3">4.6.1.1</ecNumber>
    </recommendedName>
</protein>
<dbReference type="OrthoDB" id="1890790at2759"/>
<dbReference type="GO" id="GO:0009190">
    <property type="term" value="P:cyclic nucleotide biosynthetic process"/>
    <property type="evidence" value="ECO:0007669"/>
    <property type="project" value="InterPro"/>
</dbReference>
<keyword evidence="10 13" id="KW-0472">Membrane</keyword>
<dbReference type="InterPro" id="IPR029787">
    <property type="entry name" value="Nucleotide_cyclase"/>
</dbReference>
<keyword evidence="16" id="KW-1185">Reference proteome</keyword>
<dbReference type="SUPFAM" id="SSF55073">
    <property type="entry name" value="Nucleotide cyclase"/>
    <property type="match status" value="1"/>
</dbReference>
<dbReference type="Gene3D" id="3.30.70.1230">
    <property type="entry name" value="Nucleotide cyclase"/>
    <property type="match status" value="1"/>
</dbReference>
<proteinExistence type="predicted"/>
<dbReference type="PROSITE" id="PS50125">
    <property type="entry name" value="GUANYLATE_CYCLASE_2"/>
    <property type="match status" value="1"/>
</dbReference>
<comment type="caution">
    <text evidence="15">The sequence shown here is derived from an EMBL/GenBank/DDBJ whole genome shotgun (WGS) entry which is preliminary data.</text>
</comment>
<dbReference type="GO" id="GO:0046872">
    <property type="term" value="F:metal ion binding"/>
    <property type="evidence" value="ECO:0007669"/>
    <property type="project" value="UniProtKB-KW"/>
</dbReference>
<feature type="compositionally biased region" description="Basic and acidic residues" evidence="12">
    <location>
        <begin position="289"/>
        <end position="299"/>
    </location>
</feature>
<evidence type="ECO:0000256" key="12">
    <source>
        <dbReference type="SAM" id="MobiDB-lite"/>
    </source>
</evidence>
<dbReference type="PANTHER" id="PTHR45627">
    <property type="entry name" value="ADENYLATE CYCLASE TYPE 1"/>
    <property type="match status" value="1"/>
</dbReference>
<dbReference type="InterPro" id="IPR001054">
    <property type="entry name" value="A/G_cyclase"/>
</dbReference>
<gene>
    <name evidence="15" type="ORF">KIPB_005714</name>
</gene>
<feature type="compositionally biased region" description="Basic and acidic residues" evidence="12">
    <location>
        <begin position="374"/>
        <end position="383"/>
    </location>
</feature>
<evidence type="ECO:0000256" key="3">
    <source>
        <dbReference type="ARBA" id="ARBA00012201"/>
    </source>
</evidence>
<dbReference type="CDD" id="cd07302">
    <property type="entry name" value="CHD"/>
    <property type="match status" value="1"/>
</dbReference>
<feature type="transmembrane region" description="Helical" evidence="13">
    <location>
        <begin position="64"/>
        <end position="87"/>
    </location>
</feature>
<keyword evidence="4 13" id="KW-0812">Transmembrane</keyword>
<dbReference type="GO" id="GO:0016020">
    <property type="term" value="C:membrane"/>
    <property type="evidence" value="ECO:0007669"/>
    <property type="project" value="UniProtKB-SubCell"/>
</dbReference>
<sequence length="584" mass="62186">MGNMRGLEGGGSKVASPRPPRVGVGDGDGVRERERDGAEHLERMVRVESASLSSQASVFYAGHLYASACYIVCLLSVLMVRVGVVVFSSTEGWGALIADVVCLGVGVYLARAMALGSPENPYPVFTCSALSVCLLATSLLVDSPSRSAMHLLPEQSVTLGLLIYFVASGGPVRGDPRRTCLTLWCYTVAMATALVQLWLSRWALCTYLALSPLIVIEFAMSHVGRRVRDTDEGAQVVKSNRAVQAALGVFFASLPKGTRRFASVSSSSTGSRSSVGAHVSPSTPPKTTKGRERDGETGKVGETGRVGEGESIWDAEVEESMTESVDTPGTPVKGFRWRERGRESMEQLPGSVSGSLATIGERERGKEGTTSSPGRERERRMVRDTPYSPSGMYIASGVSRLAMSIGSGTLIPDSSSMGMSGYDSHSSGMIETKHDCVIAFIGVACTDRVPAVTYIRDLIILMRVLDTLIANPGVDVQKIKSTDGSVILTIMEDNNEGVERTLASDCRQMCSFCLAATRIVKHIRARGVPLLSLSGVKAGICCGSVTGGVLGTHELMYDVFGDTVNTAARLMHAASLWDVSMCLI</sequence>
<evidence type="ECO:0000256" key="10">
    <source>
        <dbReference type="ARBA" id="ARBA00023136"/>
    </source>
</evidence>
<evidence type="ECO:0000313" key="16">
    <source>
        <dbReference type="Proteomes" id="UP000265618"/>
    </source>
</evidence>
<evidence type="ECO:0000259" key="14">
    <source>
        <dbReference type="PROSITE" id="PS50125"/>
    </source>
</evidence>
<evidence type="ECO:0000256" key="13">
    <source>
        <dbReference type="SAM" id="Phobius"/>
    </source>
</evidence>
<comment type="subcellular location">
    <subcellularLocation>
        <location evidence="2">Membrane</location>
        <topology evidence="2">Multi-pass membrane protein</topology>
    </subcellularLocation>
</comment>
<evidence type="ECO:0000256" key="1">
    <source>
        <dbReference type="ARBA" id="ARBA00001593"/>
    </source>
</evidence>
<dbReference type="AlphaFoldDB" id="A0A9K3CVU5"/>
<comment type="catalytic activity">
    <reaction evidence="1">
        <text>ATP = 3',5'-cyclic AMP + diphosphate</text>
        <dbReference type="Rhea" id="RHEA:15389"/>
        <dbReference type="ChEBI" id="CHEBI:30616"/>
        <dbReference type="ChEBI" id="CHEBI:33019"/>
        <dbReference type="ChEBI" id="CHEBI:58165"/>
        <dbReference type="EC" id="4.6.1.1"/>
    </reaction>
</comment>
<dbReference type="GO" id="GO:0004016">
    <property type="term" value="F:adenylate cyclase activity"/>
    <property type="evidence" value="ECO:0007669"/>
    <property type="project" value="UniProtKB-EC"/>
</dbReference>
<feature type="region of interest" description="Disordered" evidence="12">
    <location>
        <begin position="1"/>
        <end position="37"/>
    </location>
</feature>
<evidence type="ECO:0000256" key="9">
    <source>
        <dbReference type="ARBA" id="ARBA00022989"/>
    </source>
</evidence>
<feature type="domain" description="Guanylate cyclase" evidence="14">
    <location>
        <begin position="437"/>
        <end position="571"/>
    </location>
</feature>
<feature type="transmembrane region" description="Helical" evidence="13">
    <location>
        <begin position="179"/>
        <end position="195"/>
    </location>
</feature>
<organism evidence="15 16">
    <name type="scientific">Kipferlia bialata</name>
    <dbReference type="NCBI Taxonomy" id="797122"/>
    <lineage>
        <taxon>Eukaryota</taxon>
        <taxon>Metamonada</taxon>
        <taxon>Carpediemonas-like organisms</taxon>
        <taxon>Kipferlia</taxon>
    </lineage>
</organism>
<evidence type="ECO:0000256" key="4">
    <source>
        <dbReference type="ARBA" id="ARBA00022692"/>
    </source>
</evidence>
<keyword evidence="7" id="KW-0067">ATP-binding</keyword>
<dbReference type="GO" id="GO:0035556">
    <property type="term" value="P:intracellular signal transduction"/>
    <property type="evidence" value="ECO:0007669"/>
    <property type="project" value="InterPro"/>
</dbReference>
<keyword evidence="6" id="KW-0547">Nucleotide-binding</keyword>
<evidence type="ECO:0000256" key="6">
    <source>
        <dbReference type="ARBA" id="ARBA00022741"/>
    </source>
</evidence>
<name>A0A9K3CVU5_9EUKA</name>
<dbReference type="EC" id="4.6.1.1" evidence="3"/>
<keyword evidence="5" id="KW-0479">Metal-binding</keyword>